<evidence type="ECO:0000313" key="2">
    <source>
        <dbReference type="EMBL" id="NAZ15525.1"/>
    </source>
</evidence>
<organism evidence="2 3">
    <name type="scientific">Glutamicibacter soli</name>
    <dbReference type="NCBI Taxonomy" id="453836"/>
    <lineage>
        <taxon>Bacteria</taxon>
        <taxon>Bacillati</taxon>
        <taxon>Actinomycetota</taxon>
        <taxon>Actinomycetes</taxon>
        <taxon>Micrococcales</taxon>
        <taxon>Micrococcaceae</taxon>
        <taxon>Glutamicibacter</taxon>
    </lineage>
</organism>
<accession>A0A6L9G401</accession>
<dbReference type="AlphaFoldDB" id="A0A6L9G401"/>
<feature type="transmembrane region" description="Helical" evidence="1">
    <location>
        <begin position="53"/>
        <end position="74"/>
    </location>
</feature>
<evidence type="ECO:0000313" key="3">
    <source>
        <dbReference type="Proteomes" id="UP000477543"/>
    </source>
</evidence>
<comment type="caution">
    <text evidence="2">The sequence shown here is derived from an EMBL/GenBank/DDBJ whole genome shotgun (WGS) entry which is preliminary data.</text>
</comment>
<proteinExistence type="predicted"/>
<protein>
    <submittedName>
        <fullName evidence="2">Uncharacterized protein</fullName>
    </submittedName>
</protein>
<evidence type="ECO:0000256" key="1">
    <source>
        <dbReference type="SAM" id="Phobius"/>
    </source>
</evidence>
<gene>
    <name evidence="2" type="ORF">GT020_05500</name>
</gene>
<reference evidence="2 3" key="1">
    <citation type="submission" date="2020-01" db="EMBL/GenBank/DDBJ databases">
        <title>Glutamicibacter soli M275.</title>
        <authorList>
            <person name="Meng X."/>
        </authorList>
    </citation>
    <scope>NUCLEOTIDE SEQUENCE [LARGE SCALE GENOMIC DNA]</scope>
    <source>
        <strain evidence="2 3">M275</strain>
    </source>
</reference>
<dbReference type="RefSeq" id="WP_161447939.1">
    <property type="nucleotide sequence ID" value="NZ_WYDN01000003.1"/>
</dbReference>
<dbReference type="EMBL" id="WYDN01000003">
    <property type="protein sequence ID" value="NAZ15525.1"/>
    <property type="molecule type" value="Genomic_DNA"/>
</dbReference>
<dbReference type="Proteomes" id="UP000477543">
    <property type="component" value="Unassembled WGS sequence"/>
</dbReference>
<name>A0A6L9G401_9MICC</name>
<keyword evidence="1" id="KW-0812">Transmembrane</keyword>
<keyword evidence="1" id="KW-1133">Transmembrane helix</keyword>
<keyword evidence="1" id="KW-0472">Membrane</keyword>
<sequence length="78" mass="8546">MNLIITWAMSLLLFFIVFYTARKLQPVQAADQTTGAKAPLSKRISGFIATFDYLSWALLIAAVCFLIAAIAQTIGTFS</sequence>